<feature type="domain" description="A-kinase anchor protein 7-like phosphoesterase" evidence="1">
    <location>
        <begin position="90"/>
        <end position="312"/>
    </location>
</feature>
<evidence type="ECO:0000313" key="2">
    <source>
        <dbReference type="EMBL" id="CEO99968.1"/>
    </source>
</evidence>
<dbReference type="PANTHER" id="PTHR13360">
    <property type="entry name" value="ACTIVATING SIGNAL COINTEGRATOR 1 COMPLEX SUBUNIT 1"/>
    <property type="match status" value="1"/>
</dbReference>
<dbReference type="OrthoDB" id="277832at2759"/>
<dbReference type="PANTHER" id="PTHR13360:SF1">
    <property type="entry name" value="ACTIVATING SIGNAL COINTEGRATOR 1 COMPLEX SUBUNIT 1"/>
    <property type="match status" value="1"/>
</dbReference>
<keyword evidence="3" id="KW-0496">Mitochondrion</keyword>
<geneLocation type="mitochondrion" evidence="3"/>
<protein>
    <recommendedName>
        <fullName evidence="1">A-kinase anchor protein 7-like phosphoesterase domain-containing protein</fullName>
    </recommendedName>
</protein>
<dbReference type="GO" id="GO:0006355">
    <property type="term" value="P:regulation of DNA-templated transcription"/>
    <property type="evidence" value="ECO:0007669"/>
    <property type="project" value="TreeGrafter"/>
</dbReference>
<proteinExistence type="predicted"/>
<dbReference type="Proteomes" id="UP000039324">
    <property type="component" value="Unassembled WGS sequence"/>
</dbReference>
<organism evidence="2 4">
    <name type="scientific">Plasmodiophora brassicae</name>
    <name type="common">Clubroot disease agent</name>
    <dbReference type="NCBI Taxonomy" id="37360"/>
    <lineage>
        <taxon>Eukaryota</taxon>
        <taxon>Sar</taxon>
        <taxon>Rhizaria</taxon>
        <taxon>Endomyxa</taxon>
        <taxon>Phytomyxea</taxon>
        <taxon>Plasmodiophorida</taxon>
        <taxon>Plasmodiophoridae</taxon>
        <taxon>Plasmodiophora</taxon>
    </lineage>
</organism>
<dbReference type="STRING" id="37360.A0A0G4IX89"/>
<dbReference type="InterPro" id="IPR009210">
    <property type="entry name" value="ASCC1"/>
</dbReference>
<dbReference type="GO" id="GO:0005634">
    <property type="term" value="C:nucleus"/>
    <property type="evidence" value="ECO:0007669"/>
    <property type="project" value="TreeGrafter"/>
</dbReference>
<evidence type="ECO:0000313" key="4">
    <source>
        <dbReference type="Proteomes" id="UP000039324"/>
    </source>
</evidence>
<gene>
    <name evidence="2" type="ORF">PBRA_007702</name>
    <name evidence="3" type="ORF">PLBR_LOCUS6814</name>
</gene>
<dbReference type="AlphaFoldDB" id="A0A0G4IX89"/>
<dbReference type="Gene3D" id="3.90.1140.10">
    <property type="entry name" value="Cyclic phosphodiesterase"/>
    <property type="match status" value="1"/>
</dbReference>
<keyword evidence="4" id="KW-1185">Reference proteome</keyword>
<reference evidence="3 5" key="2">
    <citation type="submission" date="2018-03" db="EMBL/GenBank/DDBJ databases">
        <authorList>
            <person name="Fogelqvist J."/>
        </authorList>
    </citation>
    <scope>NUCLEOTIDE SEQUENCE [LARGE SCALE GENOMIC DNA]</scope>
</reference>
<dbReference type="Proteomes" id="UP000290189">
    <property type="component" value="Unassembled WGS sequence"/>
</dbReference>
<dbReference type="Pfam" id="PF10469">
    <property type="entry name" value="AKAP7_NLS"/>
    <property type="match status" value="1"/>
</dbReference>
<dbReference type="GO" id="GO:0006307">
    <property type="term" value="P:DNA alkylation repair"/>
    <property type="evidence" value="ECO:0007669"/>
    <property type="project" value="InterPro"/>
</dbReference>
<reference evidence="2 4" key="1">
    <citation type="submission" date="2015-02" db="EMBL/GenBank/DDBJ databases">
        <authorList>
            <person name="Chooi Y.-H."/>
        </authorList>
    </citation>
    <scope>NUCLEOTIDE SEQUENCE [LARGE SCALE GENOMIC DNA]</scope>
    <source>
        <strain evidence="2">E3</strain>
    </source>
</reference>
<accession>A0A0G4IX89</accession>
<dbReference type="InterPro" id="IPR019510">
    <property type="entry name" value="AKAP7-like_phosphoesterase"/>
</dbReference>
<evidence type="ECO:0000259" key="1">
    <source>
        <dbReference type="Pfam" id="PF10469"/>
    </source>
</evidence>
<dbReference type="EMBL" id="OVEO01000012">
    <property type="protein sequence ID" value="SPQ99599.1"/>
    <property type="molecule type" value="Genomic_DNA"/>
</dbReference>
<sequence length="337" mass="36908">MQFGLQRRVRWSLMLRAARSAALAEARNCKSAAMTEAETVAVGAAPVAAAAADAGTMVVEAGVSERLAGRDRGRHRKRKAAGKFSAVPPFTHFVSVPLCSPATQDVFLSLKNTLLERFAGMEVNLDDSVFVRACRLHFTIVMLRGLDDEARMRAVHDALESVRDEIQRILGNGQCLVRLERLATMQVEHPEKAHVIYAEPVADDGLDRLKAAAKIIIDALSRRGVLFHRDLRLLYDRDFNPDVKWHCTIINTRHRLGRHRQRVPVDARSILQDFGMAACETVKAVELSALSDLSGDSDTANKYYDCAFKIDLDSQAGVSASASPVVCATASRAACGL</sequence>
<evidence type="ECO:0000313" key="3">
    <source>
        <dbReference type="EMBL" id="SPQ99599.1"/>
    </source>
</evidence>
<name>A0A0G4IX89_PLABS</name>
<evidence type="ECO:0000313" key="5">
    <source>
        <dbReference type="Proteomes" id="UP000290189"/>
    </source>
</evidence>
<dbReference type="EMBL" id="CDSF01000095">
    <property type="protein sequence ID" value="CEO99968.1"/>
    <property type="molecule type" value="Genomic_DNA"/>
</dbReference>